<dbReference type="SUPFAM" id="SSF75217">
    <property type="entry name" value="alpha/beta knot"/>
    <property type="match status" value="1"/>
</dbReference>
<name>A0A5B6TDD3_9BACT</name>
<gene>
    <name evidence="6" type="ORF">FOA19_12975</name>
</gene>
<dbReference type="OrthoDB" id="9785673at2"/>
<evidence type="ECO:0000313" key="7">
    <source>
        <dbReference type="Proteomes" id="UP000324133"/>
    </source>
</evidence>
<evidence type="ECO:0000256" key="3">
    <source>
        <dbReference type="ARBA" id="ARBA00022679"/>
    </source>
</evidence>
<dbReference type="AlphaFoldDB" id="A0A5B6TDD3"/>
<keyword evidence="7" id="KW-1185">Reference proteome</keyword>
<dbReference type="Pfam" id="PF00588">
    <property type="entry name" value="SpoU_methylase"/>
    <property type="match status" value="1"/>
</dbReference>
<protein>
    <submittedName>
        <fullName evidence="6">RNA methyltransferase</fullName>
    </submittedName>
</protein>
<dbReference type="Pfam" id="PF22435">
    <property type="entry name" value="MRM3-like_sub_bind"/>
    <property type="match status" value="1"/>
</dbReference>
<evidence type="ECO:0000256" key="2">
    <source>
        <dbReference type="ARBA" id="ARBA00022603"/>
    </source>
</evidence>
<dbReference type="InterPro" id="IPR051259">
    <property type="entry name" value="rRNA_Methyltransferase"/>
</dbReference>
<dbReference type="EMBL" id="VKKY01000002">
    <property type="protein sequence ID" value="KAA3438168.1"/>
    <property type="molecule type" value="Genomic_DNA"/>
</dbReference>
<dbReference type="GO" id="GO:0003723">
    <property type="term" value="F:RNA binding"/>
    <property type="evidence" value="ECO:0007669"/>
    <property type="project" value="InterPro"/>
</dbReference>
<dbReference type="GO" id="GO:0008173">
    <property type="term" value="F:RNA methyltransferase activity"/>
    <property type="evidence" value="ECO:0007669"/>
    <property type="project" value="InterPro"/>
</dbReference>
<keyword evidence="3 6" id="KW-0808">Transferase</keyword>
<evidence type="ECO:0000259" key="4">
    <source>
        <dbReference type="Pfam" id="PF00588"/>
    </source>
</evidence>
<feature type="domain" description="tRNA/rRNA methyltransferase SpoU type" evidence="4">
    <location>
        <begin position="105"/>
        <end position="241"/>
    </location>
</feature>
<accession>A0A5B6TDD3</accession>
<evidence type="ECO:0000259" key="5">
    <source>
        <dbReference type="Pfam" id="PF22435"/>
    </source>
</evidence>
<sequence length="249" mass="27651">MISKGLLKYIRSLQIKKYRLLHQAFTVEGEKSVAELLQSDFELETVLATEKFLLKHTHLLRKGFEVITVGEEELGKAGSMETNNAALAIAKMRPVPEFAWSQHPFILALDEVRDPGNLGTIIRIADWYGLTSIVLSESSADFYNQKVIAATMGSFTRITPHYVDLASFLEKRPQNVPVYGAALEGENVHRQDLQPQGVLVMGNESHGIRPEIMNLVSQPLHIPGRGGAESLNVGTATAILLDNFFRNIQ</sequence>
<dbReference type="Gene3D" id="3.40.1280.10">
    <property type="match status" value="1"/>
</dbReference>
<dbReference type="CDD" id="cd18109">
    <property type="entry name" value="SpoU-like_RNA-MTase"/>
    <property type="match status" value="1"/>
</dbReference>
<dbReference type="GO" id="GO:0006396">
    <property type="term" value="P:RNA processing"/>
    <property type="evidence" value="ECO:0007669"/>
    <property type="project" value="InterPro"/>
</dbReference>
<dbReference type="InterPro" id="IPR053888">
    <property type="entry name" value="MRM3-like_sub_bind"/>
</dbReference>
<feature type="domain" description="MRM3-like substrate binding" evidence="5">
    <location>
        <begin position="7"/>
        <end position="88"/>
    </location>
</feature>
<dbReference type="GO" id="GO:0032259">
    <property type="term" value="P:methylation"/>
    <property type="evidence" value="ECO:0007669"/>
    <property type="project" value="UniProtKB-KW"/>
</dbReference>
<proteinExistence type="inferred from homology"/>
<dbReference type="Gene3D" id="3.30.1330.30">
    <property type="match status" value="1"/>
</dbReference>
<reference evidence="6 7" key="1">
    <citation type="submission" date="2019-07" db="EMBL/GenBank/DDBJ databases">
        <title>Rufibacter sp. nov., isolated from lake sediment.</title>
        <authorList>
            <person name="Qu J.-H."/>
        </authorList>
    </citation>
    <scope>NUCLEOTIDE SEQUENCE [LARGE SCALE GENOMIC DNA]</scope>
    <source>
        <strain evidence="6 7">NBS58-1</strain>
    </source>
</reference>
<dbReference type="RefSeq" id="WP_149091228.1">
    <property type="nucleotide sequence ID" value="NZ_VKKY01000002.1"/>
</dbReference>
<keyword evidence="2 6" id="KW-0489">Methyltransferase</keyword>
<organism evidence="6 7">
    <name type="scientific">Rufibacter hautae</name>
    <dbReference type="NCBI Taxonomy" id="2595005"/>
    <lineage>
        <taxon>Bacteria</taxon>
        <taxon>Pseudomonadati</taxon>
        <taxon>Bacteroidota</taxon>
        <taxon>Cytophagia</taxon>
        <taxon>Cytophagales</taxon>
        <taxon>Hymenobacteraceae</taxon>
        <taxon>Rufibacter</taxon>
    </lineage>
</organism>
<dbReference type="InterPro" id="IPR029064">
    <property type="entry name" value="Ribosomal_eL30-like_sf"/>
</dbReference>
<dbReference type="SUPFAM" id="SSF55315">
    <property type="entry name" value="L30e-like"/>
    <property type="match status" value="1"/>
</dbReference>
<dbReference type="PANTHER" id="PTHR43191">
    <property type="entry name" value="RRNA METHYLTRANSFERASE 3"/>
    <property type="match status" value="1"/>
</dbReference>
<evidence type="ECO:0000313" key="6">
    <source>
        <dbReference type="EMBL" id="KAA3438168.1"/>
    </source>
</evidence>
<dbReference type="PANTHER" id="PTHR43191:SF2">
    <property type="entry name" value="RRNA METHYLTRANSFERASE 3, MITOCHONDRIAL"/>
    <property type="match status" value="1"/>
</dbReference>
<comment type="similarity">
    <text evidence="1">Belongs to the class IV-like SAM-binding methyltransferase superfamily. RNA methyltransferase TrmH family.</text>
</comment>
<comment type="caution">
    <text evidence="6">The sequence shown here is derived from an EMBL/GenBank/DDBJ whole genome shotgun (WGS) entry which is preliminary data.</text>
</comment>
<evidence type="ECO:0000256" key="1">
    <source>
        <dbReference type="ARBA" id="ARBA00007228"/>
    </source>
</evidence>
<dbReference type="Proteomes" id="UP000324133">
    <property type="component" value="Unassembled WGS sequence"/>
</dbReference>
<dbReference type="InterPro" id="IPR029028">
    <property type="entry name" value="Alpha/beta_knot_MTases"/>
</dbReference>
<dbReference type="InterPro" id="IPR029026">
    <property type="entry name" value="tRNA_m1G_MTases_N"/>
</dbReference>
<dbReference type="InterPro" id="IPR001537">
    <property type="entry name" value="SpoU_MeTrfase"/>
</dbReference>